<keyword evidence="2" id="KW-1185">Reference proteome</keyword>
<evidence type="ECO:0000313" key="1">
    <source>
        <dbReference type="EMBL" id="RFS46767.1"/>
    </source>
</evidence>
<dbReference type="Proteomes" id="UP000262621">
    <property type="component" value="Unassembled WGS sequence"/>
</dbReference>
<organism evidence="1 2">
    <name type="scientific">Micromonospora craniellae</name>
    <dbReference type="NCBI Taxonomy" id="2294034"/>
    <lineage>
        <taxon>Bacteria</taxon>
        <taxon>Bacillati</taxon>
        <taxon>Actinomycetota</taxon>
        <taxon>Actinomycetes</taxon>
        <taxon>Micromonosporales</taxon>
        <taxon>Micromonosporaceae</taxon>
        <taxon>Micromonospora</taxon>
    </lineage>
</organism>
<protein>
    <submittedName>
        <fullName evidence="1">Uncharacterized protein</fullName>
    </submittedName>
</protein>
<gene>
    <name evidence="1" type="ORF">D0Q02_10130</name>
</gene>
<evidence type="ECO:0000313" key="2">
    <source>
        <dbReference type="Proteomes" id="UP000262621"/>
    </source>
</evidence>
<proteinExistence type="predicted"/>
<dbReference type="RefSeq" id="WP_117227705.1">
    <property type="nucleotide sequence ID" value="NZ_CP061725.1"/>
</dbReference>
<comment type="caution">
    <text evidence="1">The sequence shown here is derived from an EMBL/GenBank/DDBJ whole genome shotgun (WGS) entry which is preliminary data.</text>
</comment>
<dbReference type="AlphaFoldDB" id="A0A372G125"/>
<name>A0A372G125_9ACTN</name>
<dbReference type="EMBL" id="QVFU01000007">
    <property type="protein sequence ID" value="RFS46767.1"/>
    <property type="molecule type" value="Genomic_DNA"/>
</dbReference>
<reference evidence="1 2" key="1">
    <citation type="submission" date="2018-08" db="EMBL/GenBank/DDBJ databases">
        <title>Verrucosispora craniellae sp. nov., isolated from a marine sponge in the South China Sea.</title>
        <authorList>
            <person name="Li L."/>
            <person name="Lin H.W."/>
        </authorList>
    </citation>
    <scope>NUCLEOTIDE SEQUENCE [LARGE SCALE GENOMIC DNA]</scope>
    <source>
        <strain evidence="1 2">LHW63014</strain>
    </source>
</reference>
<accession>A0A372G125</accession>
<sequence>MPQTAGELIALLTEGQFTGDIDRKVADRLRKDLTELATGKPEDREKRIEKLRDRLDDEVDRDRVPADVADRLERLLDKIEDSLDDEDDD</sequence>